<keyword evidence="2" id="KW-1185">Reference proteome</keyword>
<dbReference type="RefSeq" id="XP_060297382.1">
    <property type="nucleotide sequence ID" value="XM_060442135.1"/>
</dbReference>
<dbReference type="AlphaFoldDB" id="A0AA40AMK4"/>
<reference evidence="1" key="1">
    <citation type="submission" date="2023-06" db="EMBL/GenBank/DDBJ databases">
        <title>Genome-scale phylogeny and comparative genomics of the fungal order Sordariales.</title>
        <authorList>
            <consortium name="Lawrence Berkeley National Laboratory"/>
            <person name="Hensen N."/>
            <person name="Bonometti L."/>
            <person name="Westerberg I."/>
            <person name="Brannstrom I.O."/>
            <person name="Guillou S."/>
            <person name="Cros-Aarteil S."/>
            <person name="Calhoun S."/>
            <person name="Haridas S."/>
            <person name="Kuo A."/>
            <person name="Mondo S."/>
            <person name="Pangilinan J."/>
            <person name="Riley R."/>
            <person name="LaButti K."/>
            <person name="Andreopoulos B."/>
            <person name="Lipzen A."/>
            <person name="Chen C."/>
            <person name="Yanf M."/>
            <person name="Daum C."/>
            <person name="Ng V."/>
            <person name="Clum A."/>
            <person name="Steindorff A."/>
            <person name="Ohm R."/>
            <person name="Martin F."/>
            <person name="Silar P."/>
            <person name="Natvig D."/>
            <person name="Lalanne C."/>
            <person name="Gautier V."/>
            <person name="Ament-velasquez S.L."/>
            <person name="Kruys A."/>
            <person name="Hutchinson M.I."/>
            <person name="Powell A.J."/>
            <person name="Barry K."/>
            <person name="Miller A.N."/>
            <person name="Grigoriev I.V."/>
            <person name="Debuchy R."/>
            <person name="Gladieux P."/>
            <person name="Thoren M.H."/>
            <person name="Johannesson H."/>
        </authorList>
    </citation>
    <scope>NUCLEOTIDE SEQUENCE</scope>
    <source>
        <strain evidence="1">SMH2392-1A</strain>
    </source>
</reference>
<dbReference type="EMBL" id="JAUIRO010000004">
    <property type="protein sequence ID" value="KAK0718589.1"/>
    <property type="molecule type" value="Genomic_DNA"/>
</dbReference>
<accession>A0AA40AMK4</accession>
<dbReference type="Proteomes" id="UP001172101">
    <property type="component" value="Unassembled WGS sequence"/>
</dbReference>
<protein>
    <submittedName>
        <fullName evidence="1">Uncharacterized protein</fullName>
    </submittedName>
</protein>
<evidence type="ECO:0000313" key="2">
    <source>
        <dbReference type="Proteomes" id="UP001172101"/>
    </source>
</evidence>
<sequence>MIRVSNILVQGGPMSVMRSPLVFIMVLLIRCLRNTCGAHSHRITWTMLGSWVAPGCYKLEELMIQAETIRDRVMDR</sequence>
<organism evidence="1 2">
    <name type="scientific">Lasiosphaeria miniovina</name>
    <dbReference type="NCBI Taxonomy" id="1954250"/>
    <lineage>
        <taxon>Eukaryota</taxon>
        <taxon>Fungi</taxon>
        <taxon>Dikarya</taxon>
        <taxon>Ascomycota</taxon>
        <taxon>Pezizomycotina</taxon>
        <taxon>Sordariomycetes</taxon>
        <taxon>Sordariomycetidae</taxon>
        <taxon>Sordariales</taxon>
        <taxon>Lasiosphaeriaceae</taxon>
        <taxon>Lasiosphaeria</taxon>
    </lineage>
</organism>
<comment type="caution">
    <text evidence="1">The sequence shown here is derived from an EMBL/GenBank/DDBJ whole genome shotgun (WGS) entry which is preliminary data.</text>
</comment>
<feature type="non-terminal residue" evidence="1">
    <location>
        <position position="1"/>
    </location>
</feature>
<gene>
    <name evidence="1" type="ORF">B0T26DRAFT_713668</name>
</gene>
<evidence type="ECO:0000313" key="1">
    <source>
        <dbReference type="EMBL" id="KAK0718589.1"/>
    </source>
</evidence>
<dbReference type="GeneID" id="85325405"/>
<name>A0AA40AMK4_9PEZI</name>
<proteinExistence type="predicted"/>